<dbReference type="Ensembl" id="ENSGMOT00000033528.1">
    <property type="protein sequence ID" value="ENSGMOP00000048470.1"/>
    <property type="gene ID" value="ENSGMOG00000029160.1"/>
</dbReference>
<evidence type="ECO:0000313" key="2">
    <source>
        <dbReference type="Proteomes" id="UP000694546"/>
    </source>
</evidence>
<protein>
    <submittedName>
        <fullName evidence="1">Uncharacterized protein</fullName>
    </submittedName>
</protein>
<reference evidence="1" key="2">
    <citation type="submission" date="2025-09" db="UniProtKB">
        <authorList>
            <consortium name="Ensembl"/>
        </authorList>
    </citation>
    <scope>IDENTIFICATION</scope>
</reference>
<reference evidence="1" key="1">
    <citation type="submission" date="2025-08" db="UniProtKB">
        <authorList>
            <consortium name="Ensembl"/>
        </authorList>
    </citation>
    <scope>IDENTIFICATION</scope>
</reference>
<evidence type="ECO:0000313" key="1">
    <source>
        <dbReference type="Ensembl" id="ENSGMOP00000048470.1"/>
    </source>
</evidence>
<dbReference type="GeneTree" id="ENSGT00940000177484"/>
<accession>A0A8C5BMM6</accession>
<dbReference type="Proteomes" id="UP000694546">
    <property type="component" value="Chromosome 2"/>
</dbReference>
<organism evidence="1 2">
    <name type="scientific">Gadus morhua</name>
    <name type="common">Atlantic cod</name>
    <dbReference type="NCBI Taxonomy" id="8049"/>
    <lineage>
        <taxon>Eukaryota</taxon>
        <taxon>Metazoa</taxon>
        <taxon>Chordata</taxon>
        <taxon>Craniata</taxon>
        <taxon>Vertebrata</taxon>
        <taxon>Euteleostomi</taxon>
        <taxon>Actinopterygii</taxon>
        <taxon>Neopterygii</taxon>
        <taxon>Teleostei</taxon>
        <taxon>Neoteleostei</taxon>
        <taxon>Acanthomorphata</taxon>
        <taxon>Zeiogadaria</taxon>
        <taxon>Gadariae</taxon>
        <taxon>Gadiformes</taxon>
        <taxon>Gadoidei</taxon>
        <taxon>Gadidae</taxon>
        <taxon>Gadus</taxon>
    </lineage>
</organism>
<sequence length="165" mass="18333">VDAITSMHPGSCNGYTNLTDPWRNRAFRRADIRGDPSNDRLLVKKWWRFTGIGGDRASEICEHNAGTFGYPWNVKVTYPVNESLTPTMGSAGRYHFGCHNDKISVEWVICPGGFHVFRPLGAGPTRTGFATCENRIADFYNKDRSVGLNCSANFKIGTKLISDLA</sequence>
<keyword evidence="2" id="KW-1185">Reference proteome</keyword>
<dbReference type="OMA" id="EPWRNKL"/>
<name>A0A8C5BMM6_GADMO</name>
<proteinExistence type="predicted"/>
<dbReference type="AlphaFoldDB" id="A0A8C5BMM6"/>